<name>A0A087M417_9HYPH</name>
<dbReference type="AlphaFoldDB" id="A0A087M417"/>
<keyword evidence="3" id="KW-1185">Reference proteome</keyword>
<evidence type="ECO:0000313" key="2">
    <source>
        <dbReference type="EMBL" id="KFL31620.1"/>
    </source>
</evidence>
<reference evidence="2 3" key="1">
    <citation type="submission" date="2014-08" db="EMBL/GenBank/DDBJ databases">
        <authorList>
            <person name="Hassan Y.I."/>
            <person name="Lepp D."/>
            <person name="Zhou T."/>
        </authorList>
    </citation>
    <scope>NUCLEOTIDE SEQUENCE [LARGE SCALE GENOMIC DNA]</scope>
    <source>
        <strain evidence="2 3">IFO13584</strain>
    </source>
</reference>
<organism evidence="2 3">
    <name type="scientific">Devosia riboflavina</name>
    <dbReference type="NCBI Taxonomy" id="46914"/>
    <lineage>
        <taxon>Bacteria</taxon>
        <taxon>Pseudomonadati</taxon>
        <taxon>Pseudomonadota</taxon>
        <taxon>Alphaproteobacteria</taxon>
        <taxon>Hyphomicrobiales</taxon>
        <taxon>Devosiaceae</taxon>
        <taxon>Devosia</taxon>
    </lineage>
</organism>
<accession>A0A087M417</accession>
<feature type="domain" description="DUF6898" evidence="1">
    <location>
        <begin position="3"/>
        <end position="55"/>
    </location>
</feature>
<dbReference type="RefSeq" id="WP_035081596.1">
    <property type="nucleotide sequence ID" value="NZ_JQGC01000006.1"/>
</dbReference>
<evidence type="ECO:0000313" key="3">
    <source>
        <dbReference type="Proteomes" id="UP000028981"/>
    </source>
</evidence>
<dbReference type="OrthoDB" id="8454594at2"/>
<evidence type="ECO:0000259" key="1">
    <source>
        <dbReference type="Pfam" id="PF21839"/>
    </source>
</evidence>
<dbReference type="Proteomes" id="UP000028981">
    <property type="component" value="Unassembled WGS sequence"/>
</dbReference>
<gene>
    <name evidence="2" type="ORF">JP75_08830</name>
</gene>
<protein>
    <recommendedName>
        <fullName evidence="1">DUF6898 domain-containing protein</fullName>
    </recommendedName>
</protein>
<comment type="caution">
    <text evidence="2">The sequence shown here is derived from an EMBL/GenBank/DDBJ whole genome shotgun (WGS) entry which is preliminary data.</text>
</comment>
<dbReference type="Pfam" id="PF21839">
    <property type="entry name" value="DUF6898"/>
    <property type="match status" value="1"/>
</dbReference>
<proteinExistence type="predicted"/>
<dbReference type="EMBL" id="JQGC01000006">
    <property type="protein sequence ID" value="KFL31620.1"/>
    <property type="molecule type" value="Genomic_DNA"/>
</dbReference>
<dbReference type="STRING" id="46914.JP75_08830"/>
<sequence>MSGGVLFEFVQMGQVMRVAAIDEVTGTEVFVITPVSATRLQMERVALAKLKRKLGEPEETREPPKPGRYA</sequence>
<dbReference type="InterPro" id="IPR054193">
    <property type="entry name" value="DUF6898"/>
</dbReference>